<accession>A0A9W9VTS6</accession>
<dbReference type="EMBL" id="JAPZBS010000001">
    <property type="protein sequence ID" value="KAJ5389123.1"/>
    <property type="molecule type" value="Genomic_DNA"/>
</dbReference>
<dbReference type="OrthoDB" id="10003767at2759"/>
<reference evidence="1" key="1">
    <citation type="submission" date="2022-11" db="EMBL/GenBank/DDBJ databases">
        <authorList>
            <person name="Petersen C."/>
        </authorList>
    </citation>
    <scope>NUCLEOTIDE SEQUENCE</scope>
    <source>
        <strain evidence="1">IBT 29864</strain>
    </source>
</reference>
<evidence type="ECO:0000313" key="2">
    <source>
        <dbReference type="Proteomes" id="UP001147782"/>
    </source>
</evidence>
<evidence type="ECO:0000313" key="1">
    <source>
        <dbReference type="EMBL" id="KAJ5389123.1"/>
    </source>
</evidence>
<proteinExistence type="predicted"/>
<dbReference type="PANTHER" id="PTHR36091">
    <property type="entry name" value="ALTERED INHERITANCE OF MITOCHONDRIA PROTEIN 9, MITOCHONDRIAL"/>
    <property type="match status" value="1"/>
</dbReference>
<keyword evidence="2" id="KW-1185">Reference proteome</keyword>
<reference evidence="1" key="2">
    <citation type="journal article" date="2023" name="IMA Fungus">
        <title>Comparative genomic study of the Penicillium genus elucidates a diverse pangenome and 15 lateral gene transfer events.</title>
        <authorList>
            <person name="Petersen C."/>
            <person name="Sorensen T."/>
            <person name="Nielsen M.R."/>
            <person name="Sondergaard T.E."/>
            <person name="Sorensen J.L."/>
            <person name="Fitzpatrick D.A."/>
            <person name="Frisvad J.C."/>
            <person name="Nielsen K.L."/>
        </authorList>
    </citation>
    <scope>NUCLEOTIDE SEQUENCE</scope>
    <source>
        <strain evidence="1">IBT 29864</strain>
    </source>
</reference>
<dbReference type="InterPro" id="IPR051035">
    <property type="entry name" value="Mito_inheritance_9"/>
</dbReference>
<dbReference type="Proteomes" id="UP001147782">
    <property type="component" value="Unassembled WGS sequence"/>
</dbReference>
<dbReference type="PANTHER" id="PTHR36091:SF2">
    <property type="entry name" value="AMINOGLYCOSIDE PHOSPHOTRANSFERASE DOMAIN-CONTAINING PROTEIN"/>
    <property type="match status" value="1"/>
</dbReference>
<sequence length="350" mass="40942">MEPAQGKNLGDVWYALSGQERRTVVSNLVQLESRLFSLRFPASRSLSRSFWIGPDTSLALWHGKRLGLSVERGPYQDSLAVLTASTTKEITYLKRFGRALRPFQRLSREVYNYQAQSHLDHIMNLKRYLQITPRLTPHDCPALHRPALRHPDLQPNNIFISDELEIKSQHSTVLPLFLQYGIPKSLQNYGDEVSESLQIPRLPSNFDQLEEMQQFQQAELFRRRQLHYFYVKMTAYMNIEHYNALTYEYSTLRRRLFQHTTDPWEGDNVTLKADLVTLTREWREFSRDSKDACPIQFSDNESTECIQLAGAQSEACEQLQYRLVRMRLELGMKVGSLSHDITRQRRARES</sequence>
<name>A0A9W9VTS6_9EURO</name>
<dbReference type="GO" id="GO:0005739">
    <property type="term" value="C:mitochondrion"/>
    <property type="evidence" value="ECO:0007669"/>
    <property type="project" value="TreeGrafter"/>
</dbReference>
<dbReference type="AlphaFoldDB" id="A0A9W9VTS6"/>
<gene>
    <name evidence="1" type="ORF">N7496_000191</name>
</gene>
<dbReference type="RefSeq" id="XP_056559851.1">
    <property type="nucleotide sequence ID" value="XM_056693122.1"/>
</dbReference>
<evidence type="ECO:0008006" key="3">
    <source>
        <dbReference type="Google" id="ProtNLM"/>
    </source>
</evidence>
<comment type="caution">
    <text evidence="1">The sequence shown here is derived from an EMBL/GenBank/DDBJ whole genome shotgun (WGS) entry which is preliminary data.</text>
</comment>
<organism evidence="1 2">
    <name type="scientific">Penicillium cataractarum</name>
    <dbReference type="NCBI Taxonomy" id="2100454"/>
    <lineage>
        <taxon>Eukaryota</taxon>
        <taxon>Fungi</taxon>
        <taxon>Dikarya</taxon>
        <taxon>Ascomycota</taxon>
        <taxon>Pezizomycotina</taxon>
        <taxon>Eurotiomycetes</taxon>
        <taxon>Eurotiomycetidae</taxon>
        <taxon>Eurotiales</taxon>
        <taxon>Aspergillaceae</taxon>
        <taxon>Penicillium</taxon>
    </lineage>
</organism>
<dbReference type="GeneID" id="81432299"/>
<protein>
    <recommendedName>
        <fullName evidence="3">Aminoglycoside phosphotransferase domain-containing protein</fullName>
    </recommendedName>
</protein>